<accession>A0ABT2BQH4</accession>
<dbReference type="PANTHER" id="PTHR23514">
    <property type="entry name" value="BYPASS OF STOP CODON PROTEIN 6"/>
    <property type="match status" value="1"/>
</dbReference>
<dbReference type="RefSeq" id="WP_258857901.1">
    <property type="nucleotide sequence ID" value="NZ_JANUGV010000006.1"/>
</dbReference>
<evidence type="ECO:0000256" key="4">
    <source>
        <dbReference type="ARBA" id="ARBA00023136"/>
    </source>
</evidence>
<dbReference type="PANTHER" id="PTHR23514:SF13">
    <property type="entry name" value="INNER MEMBRANE PROTEIN YBJJ"/>
    <property type="match status" value="1"/>
</dbReference>
<feature type="transmembrane region" description="Helical" evidence="5">
    <location>
        <begin position="248"/>
        <end position="267"/>
    </location>
</feature>
<keyword evidence="2 5" id="KW-0812">Transmembrane</keyword>
<feature type="transmembrane region" description="Helical" evidence="5">
    <location>
        <begin position="147"/>
        <end position="168"/>
    </location>
</feature>
<dbReference type="Proteomes" id="UP001205861">
    <property type="component" value="Unassembled WGS sequence"/>
</dbReference>
<feature type="transmembrane region" description="Helical" evidence="5">
    <location>
        <begin position="84"/>
        <end position="102"/>
    </location>
</feature>
<name>A0ABT2BQH4_9BURK</name>
<keyword evidence="7" id="KW-1185">Reference proteome</keyword>
<protein>
    <submittedName>
        <fullName evidence="6">MFS transporter</fullName>
    </submittedName>
</protein>
<dbReference type="InterPro" id="IPR036259">
    <property type="entry name" value="MFS_trans_sf"/>
</dbReference>
<evidence type="ECO:0000256" key="5">
    <source>
        <dbReference type="SAM" id="Phobius"/>
    </source>
</evidence>
<feature type="transmembrane region" description="Helical" evidence="5">
    <location>
        <begin position="213"/>
        <end position="236"/>
    </location>
</feature>
<evidence type="ECO:0000256" key="2">
    <source>
        <dbReference type="ARBA" id="ARBA00022692"/>
    </source>
</evidence>
<feature type="transmembrane region" description="Helical" evidence="5">
    <location>
        <begin position="303"/>
        <end position="325"/>
    </location>
</feature>
<reference evidence="6 7" key="1">
    <citation type="submission" date="2022-08" db="EMBL/GenBank/DDBJ databases">
        <title>Reclassification of Massilia species as members of the genera Telluria, Duganella, Pseudoduganella, Mokoshia gen. nov. and Zemynaea gen. nov. using orthogonal and non-orthogonal genome-based approaches.</title>
        <authorList>
            <person name="Bowman J.P."/>
        </authorList>
    </citation>
    <scope>NUCLEOTIDE SEQUENCE [LARGE SCALE GENOMIC DNA]</scope>
    <source>
        <strain evidence="6 7">JCM 31607</strain>
    </source>
</reference>
<evidence type="ECO:0000256" key="3">
    <source>
        <dbReference type="ARBA" id="ARBA00022989"/>
    </source>
</evidence>
<feature type="transmembrane region" description="Helical" evidence="5">
    <location>
        <begin position="279"/>
        <end position="297"/>
    </location>
</feature>
<feature type="transmembrane region" description="Helical" evidence="5">
    <location>
        <begin position="332"/>
        <end position="352"/>
    </location>
</feature>
<dbReference type="InterPro" id="IPR051788">
    <property type="entry name" value="MFS_Transporter"/>
</dbReference>
<dbReference type="EMBL" id="JANUGV010000006">
    <property type="protein sequence ID" value="MCS0610305.1"/>
    <property type="molecule type" value="Genomic_DNA"/>
</dbReference>
<proteinExistence type="predicted"/>
<dbReference type="CDD" id="cd17393">
    <property type="entry name" value="MFS_MosC_like"/>
    <property type="match status" value="1"/>
</dbReference>
<gene>
    <name evidence="6" type="ORF">NX773_19230</name>
</gene>
<evidence type="ECO:0000256" key="1">
    <source>
        <dbReference type="ARBA" id="ARBA00004141"/>
    </source>
</evidence>
<evidence type="ECO:0000313" key="6">
    <source>
        <dbReference type="EMBL" id="MCS0610305.1"/>
    </source>
</evidence>
<keyword evidence="4 5" id="KW-0472">Membrane</keyword>
<keyword evidence="3 5" id="KW-1133">Transmembrane helix</keyword>
<dbReference type="SUPFAM" id="SSF103473">
    <property type="entry name" value="MFS general substrate transporter"/>
    <property type="match status" value="1"/>
</dbReference>
<feature type="transmembrane region" description="Helical" evidence="5">
    <location>
        <begin position="108"/>
        <end position="126"/>
    </location>
</feature>
<feature type="transmembrane region" description="Helical" evidence="5">
    <location>
        <begin position="358"/>
        <end position="378"/>
    </location>
</feature>
<feature type="transmembrane region" description="Helical" evidence="5">
    <location>
        <begin position="174"/>
        <end position="192"/>
    </location>
</feature>
<feature type="transmembrane region" description="Helical" evidence="5">
    <location>
        <begin position="20"/>
        <end position="37"/>
    </location>
</feature>
<feature type="transmembrane region" description="Helical" evidence="5">
    <location>
        <begin position="49"/>
        <end position="72"/>
    </location>
</feature>
<comment type="caution">
    <text evidence="6">The sequence shown here is derived from an EMBL/GenBank/DDBJ whole genome shotgun (WGS) entry which is preliminary data.</text>
</comment>
<organism evidence="6 7">
    <name type="scientific">Massilia solisilvae</name>
    <dbReference type="NCBI Taxonomy" id="1811225"/>
    <lineage>
        <taxon>Bacteria</taxon>
        <taxon>Pseudomonadati</taxon>
        <taxon>Pseudomonadota</taxon>
        <taxon>Betaproteobacteria</taxon>
        <taxon>Burkholderiales</taxon>
        <taxon>Oxalobacteraceae</taxon>
        <taxon>Telluria group</taxon>
        <taxon>Massilia</taxon>
    </lineage>
</organism>
<sequence length="385" mass="39387">MQTPVSSQRFSLTQVQIQSFALPLLFALFGLIMGSWAGRIPALAAGVHVSHAALSMVLLCGGLGAVVSYPISSWLMGNYGARKTLLVSGLALLADLVSIGMAPTVSRLMLSVLMLGITASTFDVAVNSAATRREKQSGKSELSRLHGLGCAGGLAGATLGSLMASLHIAPATHFVMLAGPLALVLWGACQVLDIDDAAEHVEKKKFALPRGPLALLGAIGFLGSMAEGSIADWSGVFLREHFHATDGLAPLALSSFSVMMLASRMCGDRLKARYGAKPLVTGGAMFGAAGLFFAVLSPNAFCALFGFAVAGLGLSLVFPFVFSAAGAQGPMALAGVASMAYTGSLMGPPAIGAIAQGLGMQAAIAWIGALALAIAWVANRARLLK</sequence>
<dbReference type="Pfam" id="PF07690">
    <property type="entry name" value="MFS_1"/>
    <property type="match status" value="1"/>
</dbReference>
<evidence type="ECO:0000313" key="7">
    <source>
        <dbReference type="Proteomes" id="UP001205861"/>
    </source>
</evidence>
<dbReference type="Gene3D" id="1.20.1250.20">
    <property type="entry name" value="MFS general substrate transporter like domains"/>
    <property type="match status" value="2"/>
</dbReference>
<dbReference type="InterPro" id="IPR011701">
    <property type="entry name" value="MFS"/>
</dbReference>
<comment type="subcellular location">
    <subcellularLocation>
        <location evidence="1">Membrane</location>
        <topology evidence="1">Multi-pass membrane protein</topology>
    </subcellularLocation>
</comment>